<evidence type="ECO:0000256" key="3">
    <source>
        <dbReference type="ARBA" id="ARBA00007931"/>
    </source>
</evidence>
<evidence type="ECO:0000256" key="5">
    <source>
        <dbReference type="ARBA" id="ARBA00022692"/>
    </source>
</evidence>
<keyword evidence="5" id="KW-0812">Transmembrane</keyword>
<name>A0ABS1JUB6_9BURK</name>
<evidence type="ECO:0000256" key="8">
    <source>
        <dbReference type="ARBA" id="ARBA00022833"/>
    </source>
</evidence>
<comment type="similarity">
    <text evidence="3">Belongs to the peptidase M50B family.</text>
</comment>
<dbReference type="InterPro" id="IPR008915">
    <property type="entry name" value="Peptidase_M50"/>
</dbReference>
<feature type="chain" id="PRO_5045485600" description="Peptidase M50 domain-containing protein" evidence="12">
    <location>
        <begin position="28"/>
        <end position="150"/>
    </location>
</feature>
<keyword evidence="12" id="KW-0732">Signal</keyword>
<organism evidence="14 15">
    <name type="scientific">Ramlibacter alkalitolerans</name>
    <dbReference type="NCBI Taxonomy" id="2039631"/>
    <lineage>
        <taxon>Bacteria</taxon>
        <taxon>Pseudomonadati</taxon>
        <taxon>Pseudomonadota</taxon>
        <taxon>Betaproteobacteria</taxon>
        <taxon>Burkholderiales</taxon>
        <taxon>Comamonadaceae</taxon>
        <taxon>Ramlibacter</taxon>
    </lineage>
</organism>
<keyword evidence="7" id="KW-0378">Hydrolase</keyword>
<dbReference type="RefSeq" id="WP_201692444.1">
    <property type="nucleotide sequence ID" value="NZ_JAEQND010000013.1"/>
</dbReference>
<evidence type="ECO:0000313" key="14">
    <source>
        <dbReference type="EMBL" id="MBL0427813.1"/>
    </source>
</evidence>
<comment type="caution">
    <text evidence="14">The sequence shown here is derived from an EMBL/GenBank/DDBJ whole genome shotgun (WGS) entry which is preliminary data.</text>
</comment>
<evidence type="ECO:0000256" key="7">
    <source>
        <dbReference type="ARBA" id="ARBA00022801"/>
    </source>
</evidence>
<proteinExistence type="inferred from homology"/>
<dbReference type="Pfam" id="PF02163">
    <property type="entry name" value="Peptidase_M50"/>
    <property type="match status" value="1"/>
</dbReference>
<feature type="domain" description="Peptidase M50" evidence="13">
    <location>
        <begin position="12"/>
        <end position="103"/>
    </location>
</feature>
<protein>
    <recommendedName>
        <fullName evidence="13">Peptidase M50 domain-containing protein</fullName>
    </recommendedName>
</protein>
<dbReference type="EMBL" id="JAEQND010000013">
    <property type="protein sequence ID" value="MBL0427813.1"/>
    <property type="molecule type" value="Genomic_DNA"/>
</dbReference>
<keyword evidence="8" id="KW-0862">Zinc</keyword>
<dbReference type="Proteomes" id="UP000622707">
    <property type="component" value="Unassembled WGS sequence"/>
</dbReference>
<dbReference type="PANTHER" id="PTHR39188:SF3">
    <property type="entry name" value="STAGE IV SPORULATION PROTEIN FB"/>
    <property type="match status" value="1"/>
</dbReference>
<keyword evidence="9" id="KW-1133">Transmembrane helix</keyword>
<reference evidence="14 15" key="1">
    <citation type="journal article" date="2017" name="Int. J. Syst. Evol. Microbiol.">
        <title>Ramlibacter alkalitolerans sp. nov., alkali-tolerant bacterium isolated from soil of ginseng.</title>
        <authorList>
            <person name="Lee D.H."/>
            <person name="Cha C.J."/>
        </authorList>
    </citation>
    <scope>NUCLEOTIDE SEQUENCE [LARGE SCALE GENOMIC DNA]</scope>
    <source>
        <strain evidence="14 15">KACC 19305</strain>
    </source>
</reference>
<evidence type="ECO:0000256" key="10">
    <source>
        <dbReference type="ARBA" id="ARBA00023049"/>
    </source>
</evidence>
<evidence type="ECO:0000256" key="11">
    <source>
        <dbReference type="ARBA" id="ARBA00023136"/>
    </source>
</evidence>
<evidence type="ECO:0000256" key="12">
    <source>
        <dbReference type="SAM" id="SignalP"/>
    </source>
</evidence>
<keyword evidence="11" id="KW-0472">Membrane</keyword>
<evidence type="ECO:0000256" key="4">
    <source>
        <dbReference type="ARBA" id="ARBA00022670"/>
    </source>
</evidence>
<keyword evidence="15" id="KW-1185">Reference proteome</keyword>
<evidence type="ECO:0000256" key="6">
    <source>
        <dbReference type="ARBA" id="ARBA00022723"/>
    </source>
</evidence>
<keyword evidence="6" id="KW-0479">Metal-binding</keyword>
<gene>
    <name evidence="14" type="ORF">JI746_22090</name>
</gene>
<sequence>MLNLLTATVITFAAFLALIAIHEFAHAAAATHHGLVVKRIKAGNGWGLNFTLGGVDHRLGWFPWSGQCLIEGLDRAPAKTRLVTAAAGPAASAATAAALYLAYLAGDAELMLSLSASSLMFAGFNLLPIRGLDGHVMLKAWRERKTCGST</sequence>
<keyword evidence="10" id="KW-0482">Metalloprotease</keyword>
<dbReference type="PANTHER" id="PTHR39188">
    <property type="entry name" value="MEMBRANE-ASSOCIATED ZINC METALLOPROTEASE M50B"/>
    <property type="match status" value="1"/>
</dbReference>
<evidence type="ECO:0000313" key="15">
    <source>
        <dbReference type="Proteomes" id="UP000622707"/>
    </source>
</evidence>
<keyword evidence="4" id="KW-0645">Protease</keyword>
<evidence type="ECO:0000256" key="2">
    <source>
        <dbReference type="ARBA" id="ARBA00004141"/>
    </source>
</evidence>
<comment type="cofactor">
    <cofactor evidence="1">
        <name>Zn(2+)</name>
        <dbReference type="ChEBI" id="CHEBI:29105"/>
    </cofactor>
</comment>
<comment type="subcellular location">
    <subcellularLocation>
        <location evidence="2">Membrane</location>
        <topology evidence="2">Multi-pass membrane protein</topology>
    </subcellularLocation>
</comment>
<accession>A0ABS1JUB6</accession>
<evidence type="ECO:0000256" key="1">
    <source>
        <dbReference type="ARBA" id="ARBA00001947"/>
    </source>
</evidence>
<evidence type="ECO:0000259" key="13">
    <source>
        <dbReference type="Pfam" id="PF02163"/>
    </source>
</evidence>
<evidence type="ECO:0000256" key="9">
    <source>
        <dbReference type="ARBA" id="ARBA00022989"/>
    </source>
</evidence>
<feature type="signal peptide" evidence="12">
    <location>
        <begin position="1"/>
        <end position="27"/>
    </location>
</feature>